<dbReference type="SUPFAM" id="SSF53335">
    <property type="entry name" value="S-adenosyl-L-methionine-dependent methyltransferases"/>
    <property type="match status" value="1"/>
</dbReference>
<reference evidence="3 4" key="1">
    <citation type="journal article" date="2016" name="Nat. Commun.">
        <title>Thousands of microbial genomes shed light on interconnected biogeochemical processes in an aquifer system.</title>
        <authorList>
            <person name="Anantharaman K."/>
            <person name="Brown C.T."/>
            <person name="Hug L.A."/>
            <person name="Sharon I."/>
            <person name="Castelle C.J."/>
            <person name="Probst A.J."/>
            <person name="Thomas B.C."/>
            <person name="Singh A."/>
            <person name="Wilkins M.J."/>
            <person name="Karaoz U."/>
            <person name="Brodie E.L."/>
            <person name="Williams K.H."/>
            <person name="Hubbard S.S."/>
            <person name="Banfield J.F."/>
        </authorList>
    </citation>
    <scope>NUCLEOTIDE SEQUENCE [LARGE SCALE GENOMIC DNA]</scope>
</reference>
<protein>
    <recommendedName>
        <fullName evidence="2">Methyltransferase domain-containing protein</fullName>
    </recommendedName>
</protein>
<dbReference type="InterPro" id="IPR029063">
    <property type="entry name" value="SAM-dependent_MTases_sf"/>
</dbReference>
<dbReference type="EMBL" id="MHKQ01000014">
    <property type="protein sequence ID" value="OGY93941.1"/>
    <property type="molecule type" value="Genomic_DNA"/>
</dbReference>
<dbReference type="Pfam" id="PF13847">
    <property type="entry name" value="Methyltransf_31"/>
    <property type="match status" value="1"/>
</dbReference>
<proteinExistence type="predicted"/>
<feature type="compositionally biased region" description="Polar residues" evidence="1">
    <location>
        <begin position="1"/>
        <end position="12"/>
    </location>
</feature>
<dbReference type="AlphaFoldDB" id="A0A1G2BYB9"/>
<comment type="caution">
    <text evidence="3">The sequence shown here is derived from an EMBL/GenBank/DDBJ whole genome shotgun (WGS) entry which is preliminary data.</text>
</comment>
<sequence>MSATKNTKNTADFQIPPATDPANISANQMANQDLGSDQQNNSPSAATNHRQNQTAVFGKSELLNANQILGQILGIKNGQRVADLGAGGGMFTLQSARLVGDQGEVYAVDVVKNCLSDIESKARMANLYNIKTVWSNIEIVGATKIPEESLDFVLLVNVLFQTNKTDQVLKEGKRLLKTGGKMLIIDWSARKGGVGPRNDRHISPETINSQAQKINLIPEQQFKAGQYHFGQIFIKL</sequence>
<dbReference type="CDD" id="cd02440">
    <property type="entry name" value="AdoMet_MTases"/>
    <property type="match status" value="1"/>
</dbReference>
<dbReference type="Proteomes" id="UP000177626">
    <property type="component" value="Unassembled WGS sequence"/>
</dbReference>
<organism evidence="3 4">
    <name type="scientific">Candidatus Komeilibacteria bacterium RIFOXYC1_FULL_37_11</name>
    <dbReference type="NCBI Taxonomy" id="1798555"/>
    <lineage>
        <taxon>Bacteria</taxon>
        <taxon>Candidatus Komeiliibacteriota</taxon>
    </lineage>
</organism>
<dbReference type="InterPro" id="IPR025714">
    <property type="entry name" value="Methyltranfer_dom"/>
</dbReference>
<evidence type="ECO:0000256" key="1">
    <source>
        <dbReference type="SAM" id="MobiDB-lite"/>
    </source>
</evidence>
<feature type="domain" description="Methyltransferase" evidence="2">
    <location>
        <begin position="76"/>
        <end position="188"/>
    </location>
</feature>
<accession>A0A1G2BYB9</accession>
<evidence type="ECO:0000313" key="4">
    <source>
        <dbReference type="Proteomes" id="UP000177626"/>
    </source>
</evidence>
<gene>
    <name evidence="3" type="ORF">A2406_03490</name>
</gene>
<evidence type="ECO:0000313" key="3">
    <source>
        <dbReference type="EMBL" id="OGY93941.1"/>
    </source>
</evidence>
<name>A0A1G2BYB9_9BACT</name>
<dbReference type="Gene3D" id="3.40.50.150">
    <property type="entry name" value="Vaccinia Virus protein VP39"/>
    <property type="match status" value="1"/>
</dbReference>
<feature type="region of interest" description="Disordered" evidence="1">
    <location>
        <begin position="1"/>
        <end position="24"/>
    </location>
</feature>
<evidence type="ECO:0000259" key="2">
    <source>
        <dbReference type="Pfam" id="PF13847"/>
    </source>
</evidence>